<dbReference type="AlphaFoldDB" id="A0A0A8Z834"/>
<evidence type="ECO:0000313" key="2">
    <source>
        <dbReference type="EMBL" id="JAD33843.1"/>
    </source>
</evidence>
<sequence length="63" mass="7113">MPNPRRQSRRHRRGHGLSIVPIAGQLDSWAEFADRRQPRAMTQDRPPIGSRRAPSPGILPPPL</sequence>
<accession>A0A0A8Z834</accession>
<dbReference type="EMBL" id="GBRH01264052">
    <property type="protein sequence ID" value="JAD33843.1"/>
    <property type="molecule type" value="Transcribed_RNA"/>
</dbReference>
<reference evidence="2" key="2">
    <citation type="journal article" date="2015" name="Data Brief">
        <title>Shoot transcriptome of the giant reed, Arundo donax.</title>
        <authorList>
            <person name="Barrero R.A."/>
            <person name="Guerrero F.D."/>
            <person name="Moolhuijzen P."/>
            <person name="Goolsby J.A."/>
            <person name="Tidwell J."/>
            <person name="Bellgard S.E."/>
            <person name="Bellgard M.I."/>
        </authorList>
    </citation>
    <scope>NUCLEOTIDE SEQUENCE</scope>
    <source>
        <tissue evidence="2">Shoot tissue taken approximately 20 cm above the soil surface</tissue>
    </source>
</reference>
<feature type="region of interest" description="Disordered" evidence="1">
    <location>
        <begin position="34"/>
        <end position="63"/>
    </location>
</feature>
<proteinExistence type="predicted"/>
<reference evidence="2" key="1">
    <citation type="submission" date="2014-09" db="EMBL/GenBank/DDBJ databases">
        <authorList>
            <person name="Magalhaes I.L.F."/>
            <person name="Oliveira U."/>
            <person name="Santos F.R."/>
            <person name="Vidigal T.H.D.A."/>
            <person name="Brescovit A.D."/>
            <person name="Santos A.J."/>
        </authorList>
    </citation>
    <scope>NUCLEOTIDE SEQUENCE</scope>
    <source>
        <tissue evidence="2">Shoot tissue taken approximately 20 cm above the soil surface</tissue>
    </source>
</reference>
<protein>
    <submittedName>
        <fullName evidence="2">Uncharacterized protein</fullName>
    </submittedName>
</protein>
<evidence type="ECO:0000256" key="1">
    <source>
        <dbReference type="SAM" id="MobiDB-lite"/>
    </source>
</evidence>
<name>A0A0A8Z834_ARUDO</name>
<organism evidence="2">
    <name type="scientific">Arundo donax</name>
    <name type="common">Giant reed</name>
    <name type="synonym">Donax arundinaceus</name>
    <dbReference type="NCBI Taxonomy" id="35708"/>
    <lineage>
        <taxon>Eukaryota</taxon>
        <taxon>Viridiplantae</taxon>
        <taxon>Streptophyta</taxon>
        <taxon>Embryophyta</taxon>
        <taxon>Tracheophyta</taxon>
        <taxon>Spermatophyta</taxon>
        <taxon>Magnoliopsida</taxon>
        <taxon>Liliopsida</taxon>
        <taxon>Poales</taxon>
        <taxon>Poaceae</taxon>
        <taxon>PACMAD clade</taxon>
        <taxon>Arundinoideae</taxon>
        <taxon>Arundineae</taxon>
        <taxon>Arundo</taxon>
    </lineage>
</organism>